<dbReference type="InterPro" id="IPR051395">
    <property type="entry name" value="Cytochrome_c_Peroxidase/MauG"/>
</dbReference>
<dbReference type="GO" id="GO:0004130">
    <property type="term" value="F:cytochrome-c peroxidase activity"/>
    <property type="evidence" value="ECO:0007669"/>
    <property type="project" value="TreeGrafter"/>
</dbReference>
<name>A0A1G7ABC6_9SPHI</name>
<evidence type="ECO:0000259" key="8">
    <source>
        <dbReference type="PROSITE" id="PS51007"/>
    </source>
</evidence>
<dbReference type="RefSeq" id="WP_090771945.1">
    <property type="nucleotide sequence ID" value="NZ_FMZH01000012.1"/>
</dbReference>
<dbReference type="Proteomes" id="UP000199455">
    <property type="component" value="Unassembled WGS sequence"/>
</dbReference>
<feature type="domain" description="Cytochrome c" evidence="8">
    <location>
        <begin position="452"/>
        <end position="594"/>
    </location>
</feature>
<dbReference type="InterPro" id="IPR009056">
    <property type="entry name" value="Cyt_c-like_dom"/>
</dbReference>
<keyword evidence="4" id="KW-0732">Signal</keyword>
<dbReference type="InterPro" id="IPR038352">
    <property type="entry name" value="Imelysin_sf"/>
</dbReference>
<keyword evidence="3 7" id="KW-0479">Metal-binding</keyword>
<gene>
    <name evidence="9" type="ORF">SAMN04488024_11217</name>
</gene>
<dbReference type="EMBL" id="FMZH01000012">
    <property type="protein sequence ID" value="SDE11767.1"/>
    <property type="molecule type" value="Genomic_DNA"/>
</dbReference>
<reference evidence="10" key="1">
    <citation type="submission" date="2016-10" db="EMBL/GenBank/DDBJ databases">
        <authorList>
            <person name="Varghese N."/>
            <person name="Submissions S."/>
        </authorList>
    </citation>
    <scope>NUCLEOTIDE SEQUENCE [LARGE SCALE GENOMIC DNA]</scope>
    <source>
        <strain evidence="10">DSM 18609</strain>
    </source>
</reference>
<dbReference type="PANTHER" id="PTHR30600">
    <property type="entry name" value="CYTOCHROME C PEROXIDASE-RELATED"/>
    <property type="match status" value="1"/>
</dbReference>
<dbReference type="Gene3D" id="1.10.760.10">
    <property type="entry name" value="Cytochrome c-like domain"/>
    <property type="match status" value="2"/>
</dbReference>
<keyword evidence="10" id="KW-1185">Reference proteome</keyword>
<evidence type="ECO:0000313" key="10">
    <source>
        <dbReference type="Proteomes" id="UP000199455"/>
    </source>
</evidence>
<dbReference type="PROSITE" id="PS51007">
    <property type="entry name" value="CYTC"/>
    <property type="match status" value="2"/>
</dbReference>
<dbReference type="STRING" id="390242.SAMN04488024_11217"/>
<dbReference type="SUPFAM" id="SSF46626">
    <property type="entry name" value="Cytochrome c"/>
    <property type="match status" value="2"/>
</dbReference>
<organism evidence="9 10">
    <name type="scientific">Pedobacter soli</name>
    <dbReference type="NCBI Taxonomy" id="390242"/>
    <lineage>
        <taxon>Bacteria</taxon>
        <taxon>Pseudomonadati</taxon>
        <taxon>Bacteroidota</taxon>
        <taxon>Sphingobacteriia</taxon>
        <taxon>Sphingobacteriales</taxon>
        <taxon>Sphingobacteriaceae</taxon>
        <taxon>Pedobacter</taxon>
    </lineage>
</organism>
<dbReference type="GO" id="GO:0046872">
    <property type="term" value="F:metal ion binding"/>
    <property type="evidence" value="ECO:0007669"/>
    <property type="project" value="UniProtKB-KW"/>
</dbReference>
<dbReference type="AlphaFoldDB" id="A0A1G7ABC6"/>
<evidence type="ECO:0000313" key="9">
    <source>
        <dbReference type="EMBL" id="SDE11767.1"/>
    </source>
</evidence>
<dbReference type="InterPro" id="IPR036909">
    <property type="entry name" value="Cyt_c-like_dom_sf"/>
</dbReference>
<evidence type="ECO:0000256" key="3">
    <source>
        <dbReference type="ARBA" id="ARBA00022723"/>
    </source>
</evidence>
<proteinExistence type="predicted"/>
<dbReference type="PANTHER" id="PTHR30600:SF10">
    <property type="entry name" value="BLL6722 PROTEIN"/>
    <property type="match status" value="1"/>
</dbReference>
<keyword evidence="5" id="KW-0560">Oxidoreductase</keyword>
<dbReference type="GO" id="GO:0020037">
    <property type="term" value="F:heme binding"/>
    <property type="evidence" value="ECO:0007669"/>
    <property type="project" value="InterPro"/>
</dbReference>
<evidence type="ECO:0000256" key="1">
    <source>
        <dbReference type="ARBA" id="ARBA00004196"/>
    </source>
</evidence>
<evidence type="ECO:0000256" key="2">
    <source>
        <dbReference type="ARBA" id="ARBA00022617"/>
    </source>
</evidence>
<keyword evidence="9" id="KW-0575">Peroxidase</keyword>
<accession>A0A1G7ABC6</accession>
<dbReference type="Pfam" id="PF03150">
    <property type="entry name" value="CCP_MauG"/>
    <property type="match status" value="1"/>
</dbReference>
<evidence type="ECO:0000256" key="5">
    <source>
        <dbReference type="ARBA" id="ARBA00023002"/>
    </source>
</evidence>
<comment type="subcellular location">
    <subcellularLocation>
        <location evidence="1">Cell envelope</location>
    </subcellularLocation>
</comment>
<dbReference type="GO" id="GO:0009055">
    <property type="term" value="F:electron transfer activity"/>
    <property type="evidence" value="ECO:0007669"/>
    <property type="project" value="InterPro"/>
</dbReference>
<dbReference type="Gene3D" id="1.20.1420.20">
    <property type="entry name" value="M75 peptidase, HXXE motif"/>
    <property type="match status" value="1"/>
</dbReference>
<feature type="domain" description="Cytochrome c" evidence="8">
    <location>
        <begin position="297"/>
        <end position="433"/>
    </location>
</feature>
<dbReference type="GO" id="GO:0030313">
    <property type="term" value="C:cell envelope"/>
    <property type="evidence" value="ECO:0007669"/>
    <property type="project" value="UniProtKB-SubCell"/>
</dbReference>
<evidence type="ECO:0000256" key="4">
    <source>
        <dbReference type="ARBA" id="ARBA00022729"/>
    </source>
</evidence>
<dbReference type="InterPro" id="IPR004852">
    <property type="entry name" value="Di-haem_cyt_c_peroxidsae"/>
</dbReference>
<evidence type="ECO:0000256" key="6">
    <source>
        <dbReference type="ARBA" id="ARBA00023004"/>
    </source>
</evidence>
<keyword evidence="6 7" id="KW-0408">Iron</keyword>
<sequence length="597" mass="66942">MPALKKFVFFASLISLTTVLSIFCKTETKTTAEQIKTDFDEQLTEFQSIIDQKLFKAAQNRDEKAIKQAFLLARAKYKQLEYYIEYFFPSTAVMLNGAPIDEIELGENLIENPTGFQVMEEIIYESPTKENRLELLNEVKKMQLNLQRVSRFNAQYQLTDAQLFDAIRLEIFRITSLGITGFDTPNALQSIPETTSALKGIEGVLEKYEGKAADQTITSAIAYLDKNSDFNTFDRLTFITQYLDPISKKINAIRLKKNIATAASGSALRDEAVSMFEPNAFNVNKFVGNSTLFISDAKIALGKTLFNDPVLSNSGNRNCAGCHHQAKAFTDGLTKAVGISKRETLLRNTPTLSYAGLQRGFFYDLKAGTLEDQALDVVHHKQEMNGSLSRAAERINASKNYQTLFQTAYQDKAGKADPWKIQHALASYIRSLSPFSSRFDRYMQGDQKQLSTEEKKGFNLFMGKAKCGSCHFAPLFNGTPAPLFNKSEAEVLGVPATTDTIKPQLDRDLGRYALYNYPQYKHAFKTSTLRNITKTAPYMHNGVYKTLEEVMDFYNRGGGAGMGIEVDNQTLSADKLNLSKTEIKQIIAFLDTLEDLP</sequence>
<protein>
    <submittedName>
        <fullName evidence="9">Cytochrome c peroxidase</fullName>
    </submittedName>
</protein>
<evidence type="ECO:0000256" key="7">
    <source>
        <dbReference type="PROSITE-ProRule" id="PRU00433"/>
    </source>
</evidence>
<keyword evidence="2 7" id="KW-0349">Heme</keyword>